<gene>
    <name evidence="1" type="ORF">AK812_SmicGene43514</name>
</gene>
<name>A0A1Q9C0U0_SYMMI</name>
<keyword evidence="2" id="KW-1185">Reference proteome</keyword>
<organism evidence="1 2">
    <name type="scientific">Symbiodinium microadriaticum</name>
    <name type="common">Dinoflagellate</name>
    <name type="synonym">Zooxanthella microadriatica</name>
    <dbReference type="NCBI Taxonomy" id="2951"/>
    <lineage>
        <taxon>Eukaryota</taxon>
        <taxon>Sar</taxon>
        <taxon>Alveolata</taxon>
        <taxon>Dinophyceae</taxon>
        <taxon>Suessiales</taxon>
        <taxon>Symbiodiniaceae</taxon>
        <taxon>Symbiodinium</taxon>
    </lineage>
</organism>
<accession>A0A1Q9C0U0</accession>
<dbReference type="Proteomes" id="UP000186817">
    <property type="component" value="Unassembled WGS sequence"/>
</dbReference>
<dbReference type="OrthoDB" id="10494880at2759"/>
<comment type="caution">
    <text evidence="1">The sequence shown here is derived from an EMBL/GenBank/DDBJ whole genome shotgun (WGS) entry which is preliminary data.</text>
</comment>
<protein>
    <submittedName>
        <fullName evidence="1">Uncharacterized protein</fullName>
    </submittedName>
</protein>
<reference evidence="1 2" key="1">
    <citation type="submission" date="2016-02" db="EMBL/GenBank/DDBJ databases">
        <title>Genome analysis of coral dinoflagellate symbionts highlights evolutionary adaptations to a symbiotic lifestyle.</title>
        <authorList>
            <person name="Aranda M."/>
            <person name="Li Y."/>
            <person name="Liew Y.J."/>
            <person name="Baumgarten S."/>
            <person name="Simakov O."/>
            <person name="Wilson M."/>
            <person name="Piel J."/>
            <person name="Ashoor H."/>
            <person name="Bougouffa S."/>
            <person name="Bajic V.B."/>
            <person name="Ryu T."/>
            <person name="Ravasi T."/>
            <person name="Bayer T."/>
            <person name="Micklem G."/>
            <person name="Kim H."/>
            <person name="Bhak J."/>
            <person name="Lajeunesse T.C."/>
            <person name="Voolstra C.R."/>
        </authorList>
    </citation>
    <scope>NUCLEOTIDE SEQUENCE [LARGE SCALE GENOMIC DNA]</scope>
    <source>
        <strain evidence="1 2">CCMP2467</strain>
    </source>
</reference>
<sequence length="296" mass="33115">MVPHAVPERVDEILATIRHDITAVETNLEAVNALNGRIDFTNKDLAATQESLHTTQNSLSDCFNEVAVVRSDLERNVADTEAWTRVEDILGSVARWNGLSSTERIDFLSCWLPACGKTASDWNAHTEEEQMVLLAEFFRAERQLSESQVEGANSSWWQAQCTEQKLAYLAKARISLSGWSQTLSVDQRSILVAEFKKLNEQEGELRALQDPAFANELARLRGLSYQLERNATRQLSLSQGTRDVLLGMIDDRAASDPLLAGRWFRGQLGEERQEAFEKIGAVEQQVPVLFGGIPKL</sequence>
<dbReference type="EMBL" id="LSRX01001994">
    <property type="protein sequence ID" value="OLP76541.1"/>
    <property type="molecule type" value="Genomic_DNA"/>
</dbReference>
<dbReference type="AlphaFoldDB" id="A0A1Q9C0U0"/>
<evidence type="ECO:0000313" key="2">
    <source>
        <dbReference type="Proteomes" id="UP000186817"/>
    </source>
</evidence>
<proteinExistence type="predicted"/>
<evidence type="ECO:0000313" key="1">
    <source>
        <dbReference type="EMBL" id="OLP76541.1"/>
    </source>
</evidence>